<feature type="domain" description="Bacterial bifunctional deaminase-reductase C-terminal" evidence="1">
    <location>
        <begin position="3"/>
        <end position="172"/>
    </location>
</feature>
<gene>
    <name evidence="2" type="ORF">GCM10025867_01860</name>
</gene>
<dbReference type="Proteomes" id="UP001321486">
    <property type="component" value="Chromosome"/>
</dbReference>
<evidence type="ECO:0000313" key="2">
    <source>
        <dbReference type="EMBL" id="BDZ47945.1"/>
    </source>
</evidence>
<proteinExistence type="predicted"/>
<dbReference type="EMBL" id="AP027732">
    <property type="protein sequence ID" value="BDZ47945.1"/>
    <property type="molecule type" value="Genomic_DNA"/>
</dbReference>
<dbReference type="SUPFAM" id="SSF53597">
    <property type="entry name" value="Dihydrofolate reductase-like"/>
    <property type="match status" value="1"/>
</dbReference>
<sequence length="181" mass="19008">MSKVIAVEYLTLDGVFEEPGWSGPYFGDELGSFQNDNLMEADALLLGRITYEGFSQAWPAMEEATGEFGVKMNSMPKWVATSTPDALEWNATALAGTAVDAVAALKADDATGTLLVNGSADLVNALSAAGLIDEYRFMVFPVVVGSGKKLWAEGTTAALELVKSQITSTGVAVLTYVPAAS</sequence>
<dbReference type="PANTHER" id="PTHR38011:SF11">
    <property type="entry name" value="2,5-DIAMINO-6-RIBOSYLAMINO-4(3H)-PYRIMIDINONE 5'-PHOSPHATE REDUCTASE"/>
    <property type="match status" value="1"/>
</dbReference>
<accession>A0ABM8GHV5</accession>
<dbReference type="Pfam" id="PF01872">
    <property type="entry name" value="RibD_C"/>
    <property type="match status" value="1"/>
</dbReference>
<dbReference type="InterPro" id="IPR002734">
    <property type="entry name" value="RibDG_C"/>
</dbReference>
<dbReference type="InterPro" id="IPR050765">
    <property type="entry name" value="Riboflavin_Biosynth_HTPR"/>
</dbReference>
<evidence type="ECO:0000313" key="3">
    <source>
        <dbReference type="Proteomes" id="UP001321486"/>
    </source>
</evidence>
<dbReference type="RefSeq" id="WP_286345009.1">
    <property type="nucleotide sequence ID" value="NZ_AP027732.1"/>
</dbReference>
<name>A0ABM8GHV5_9MICO</name>
<dbReference type="InterPro" id="IPR024072">
    <property type="entry name" value="DHFR-like_dom_sf"/>
</dbReference>
<reference evidence="3" key="1">
    <citation type="journal article" date="2019" name="Int. J. Syst. Evol. Microbiol.">
        <title>The Global Catalogue of Microorganisms (GCM) 10K type strain sequencing project: providing services to taxonomists for standard genome sequencing and annotation.</title>
        <authorList>
            <consortium name="The Broad Institute Genomics Platform"/>
            <consortium name="The Broad Institute Genome Sequencing Center for Infectious Disease"/>
            <person name="Wu L."/>
            <person name="Ma J."/>
        </authorList>
    </citation>
    <scope>NUCLEOTIDE SEQUENCE [LARGE SCALE GENOMIC DNA]</scope>
    <source>
        <strain evidence="3">NBRC 108728</strain>
    </source>
</reference>
<protein>
    <submittedName>
        <fullName evidence="2">Pyrimidine reductase</fullName>
    </submittedName>
</protein>
<organism evidence="2 3">
    <name type="scientific">Frondihabitans sucicola</name>
    <dbReference type="NCBI Taxonomy" id="1268041"/>
    <lineage>
        <taxon>Bacteria</taxon>
        <taxon>Bacillati</taxon>
        <taxon>Actinomycetota</taxon>
        <taxon>Actinomycetes</taxon>
        <taxon>Micrococcales</taxon>
        <taxon>Microbacteriaceae</taxon>
        <taxon>Frondihabitans</taxon>
    </lineage>
</organism>
<keyword evidence="3" id="KW-1185">Reference proteome</keyword>
<dbReference type="Gene3D" id="3.40.430.10">
    <property type="entry name" value="Dihydrofolate Reductase, subunit A"/>
    <property type="match status" value="1"/>
</dbReference>
<evidence type="ECO:0000259" key="1">
    <source>
        <dbReference type="Pfam" id="PF01872"/>
    </source>
</evidence>
<dbReference type="PANTHER" id="PTHR38011">
    <property type="entry name" value="DIHYDROFOLATE REDUCTASE FAMILY PROTEIN (AFU_ORTHOLOGUE AFUA_8G06820)"/>
    <property type="match status" value="1"/>
</dbReference>